<evidence type="ECO:0000313" key="1">
    <source>
        <dbReference type="EMBL" id="KKU44448.1"/>
    </source>
</evidence>
<protein>
    <submittedName>
        <fullName evidence="1">Uncharacterized protein</fullName>
    </submittedName>
</protein>
<organism evidence="1 2">
    <name type="scientific">Berkelbacteria bacterium GW2011_GWA2_46_7</name>
    <dbReference type="NCBI Taxonomy" id="1618335"/>
    <lineage>
        <taxon>Bacteria</taxon>
        <taxon>Candidatus Berkelbacteria</taxon>
    </lineage>
</organism>
<proteinExistence type="predicted"/>
<evidence type="ECO:0000313" key="2">
    <source>
        <dbReference type="Proteomes" id="UP000034487"/>
    </source>
</evidence>
<dbReference type="EMBL" id="LCMV01000005">
    <property type="protein sequence ID" value="KKU44448.1"/>
    <property type="molecule type" value="Genomic_DNA"/>
</dbReference>
<comment type="caution">
    <text evidence="1">The sequence shown here is derived from an EMBL/GenBank/DDBJ whole genome shotgun (WGS) entry which is preliminary data.</text>
</comment>
<name>A0A0G1SR33_9BACT</name>
<accession>A0A0G1SR33</accession>
<dbReference type="AlphaFoldDB" id="A0A0G1SR33"/>
<gene>
    <name evidence="1" type="ORF">UX60_C0005G0004</name>
</gene>
<dbReference type="Proteomes" id="UP000034487">
    <property type="component" value="Unassembled WGS sequence"/>
</dbReference>
<sequence>MLQIKTSEPGFEIKNSQQRLALSGEKINLGELVVDQPGEYEAEGIEIVYGESAALIVWDKLQLVYIFATNKITSFEKSQFSPCDVVIFSQSLPSLNKSFFNETLEQYDPSQVIVSTKTNIEEVKSSFKNEPTDTIKLSDQTMPEEGRDFTVLT</sequence>
<reference evidence="1 2" key="1">
    <citation type="journal article" date="2015" name="Nature">
        <title>rRNA introns, odd ribosomes, and small enigmatic genomes across a large radiation of phyla.</title>
        <authorList>
            <person name="Brown C.T."/>
            <person name="Hug L.A."/>
            <person name="Thomas B.C."/>
            <person name="Sharon I."/>
            <person name="Castelle C.J."/>
            <person name="Singh A."/>
            <person name="Wilkins M.J."/>
            <person name="Williams K.H."/>
            <person name="Banfield J.F."/>
        </authorList>
    </citation>
    <scope>NUCLEOTIDE SEQUENCE [LARGE SCALE GENOMIC DNA]</scope>
</reference>